<dbReference type="AlphaFoldDB" id="A0A9Q0RET2"/>
<evidence type="ECO:0000256" key="1">
    <source>
        <dbReference type="SAM" id="Phobius"/>
    </source>
</evidence>
<keyword evidence="1" id="KW-0472">Membrane</keyword>
<accession>A0A9Q0RET2</accession>
<keyword evidence="3" id="KW-1185">Reference proteome</keyword>
<protein>
    <submittedName>
        <fullName evidence="2">Dsc e3 ubiquitin ligase complex subunit 4</fullName>
    </submittedName>
</protein>
<organism evidence="2 3">
    <name type="scientific">Anaeramoeba ignava</name>
    <name type="common">Anaerobic marine amoeba</name>
    <dbReference type="NCBI Taxonomy" id="1746090"/>
    <lineage>
        <taxon>Eukaryota</taxon>
        <taxon>Metamonada</taxon>
        <taxon>Anaeramoebidae</taxon>
        <taxon>Anaeramoeba</taxon>
    </lineage>
</organism>
<gene>
    <name evidence="2" type="ORF">M0811_00313</name>
</gene>
<comment type="caution">
    <text evidence="2">The sequence shown here is derived from an EMBL/GenBank/DDBJ whole genome shotgun (WGS) entry which is preliminary data.</text>
</comment>
<keyword evidence="1" id="KW-0812">Transmembrane</keyword>
<dbReference type="Proteomes" id="UP001149090">
    <property type="component" value="Unassembled WGS sequence"/>
</dbReference>
<evidence type="ECO:0000313" key="3">
    <source>
        <dbReference type="Proteomes" id="UP001149090"/>
    </source>
</evidence>
<reference evidence="2" key="1">
    <citation type="submission" date="2022-10" db="EMBL/GenBank/DDBJ databases">
        <title>Novel sulphate-reducing endosymbionts in the free-living metamonad Anaeramoeba.</title>
        <authorList>
            <person name="Jerlstrom-Hultqvist J."/>
            <person name="Cepicka I."/>
            <person name="Gallot-Lavallee L."/>
            <person name="Salas-Leiva D."/>
            <person name="Curtis B.A."/>
            <person name="Zahonova K."/>
            <person name="Pipaliya S."/>
            <person name="Dacks J."/>
            <person name="Roger A.J."/>
        </authorList>
    </citation>
    <scope>NUCLEOTIDE SEQUENCE</scope>
    <source>
        <strain evidence="2">BMAN</strain>
    </source>
</reference>
<proteinExistence type="predicted"/>
<feature type="transmembrane region" description="Helical" evidence="1">
    <location>
        <begin position="104"/>
        <end position="123"/>
    </location>
</feature>
<sequence>MNQINNHQDIEELIYSWLNIEYCYCYTLDWSPIFLITRALQSYFIKKIHQRMNAFNSGLIITLFNLPFFVFHLVQPPIQTPANEQKTFLIINFFDSNSYKPSSLHLFILDLVILLMQYLLVYFRYKQNVATVSSPEEDMNDLMQLFI</sequence>
<keyword evidence="1" id="KW-1133">Transmembrane helix</keyword>
<name>A0A9Q0RET2_ANAIG</name>
<dbReference type="EMBL" id="JAPDFW010000059">
    <property type="protein sequence ID" value="KAJ5076993.1"/>
    <property type="molecule type" value="Genomic_DNA"/>
</dbReference>
<evidence type="ECO:0000313" key="2">
    <source>
        <dbReference type="EMBL" id="KAJ5076993.1"/>
    </source>
</evidence>
<feature type="transmembrane region" description="Helical" evidence="1">
    <location>
        <begin position="54"/>
        <end position="74"/>
    </location>
</feature>